<accession>A0A6H2A409</accession>
<proteinExistence type="predicted"/>
<dbReference type="AlphaFoldDB" id="A0A6H2A409"/>
<evidence type="ECO:0000313" key="3">
    <source>
        <dbReference type="EMBL" id="QJA82654.1"/>
    </source>
</evidence>
<sequence length="66" mass="7562">MLKRIFRLFRNRRNRAKLIHTIKKATAQGQCVILGDVPEGTRVIILGRGTYQTQLEEIAKSKGVRL</sequence>
<protein>
    <submittedName>
        <fullName evidence="1">Uncharacterized protein</fullName>
    </submittedName>
</protein>
<evidence type="ECO:0000313" key="1">
    <source>
        <dbReference type="EMBL" id="QJA54180.1"/>
    </source>
</evidence>
<dbReference type="EMBL" id="MT144483">
    <property type="protein sequence ID" value="QJA54180.1"/>
    <property type="molecule type" value="Genomic_DNA"/>
</dbReference>
<evidence type="ECO:0000313" key="2">
    <source>
        <dbReference type="EMBL" id="QJA64270.1"/>
    </source>
</evidence>
<dbReference type="EMBL" id="MT142492">
    <property type="protein sequence ID" value="QJA82654.1"/>
    <property type="molecule type" value="Genomic_DNA"/>
</dbReference>
<organism evidence="1">
    <name type="scientific">viral metagenome</name>
    <dbReference type="NCBI Taxonomy" id="1070528"/>
    <lineage>
        <taxon>unclassified sequences</taxon>
        <taxon>metagenomes</taxon>
        <taxon>organismal metagenomes</taxon>
    </lineage>
</organism>
<gene>
    <name evidence="3" type="ORF">MM415A00385_0044</name>
    <name evidence="2" type="ORF">MM415B00526_0033</name>
    <name evidence="1" type="ORF">TM448A04438_0010</name>
</gene>
<name>A0A6H2A409_9ZZZZ</name>
<dbReference type="EMBL" id="MT141516">
    <property type="protein sequence ID" value="QJA64270.1"/>
    <property type="molecule type" value="Genomic_DNA"/>
</dbReference>
<reference evidence="1" key="1">
    <citation type="submission" date="2020-03" db="EMBL/GenBank/DDBJ databases">
        <title>The deep terrestrial virosphere.</title>
        <authorList>
            <person name="Holmfeldt K."/>
            <person name="Nilsson E."/>
            <person name="Simone D."/>
            <person name="Lopez-Fernandez M."/>
            <person name="Wu X."/>
            <person name="de Brujin I."/>
            <person name="Lundin D."/>
            <person name="Andersson A."/>
            <person name="Bertilsson S."/>
            <person name="Dopson M."/>
        </authorList>
    </citation>
    <scope>NUCLEOTIDE SEQUENCE</scope>
    <source>
        <strain evidence="3">MM415A00385</strain>
        <strain evidence="2">MM415B00526</strain>
        <strain evidence="1">TM448A04438</strain>
    </source>
</reference>